<keyword evidence="2" id="KW-0813">Transport</keyword>
<comment type="similarity">
    <text evidence="1">Belongs to the ABC transporter superfamily.</text>
</comment>
<evidence type="ECO:0000259" key="5">
    <source>
        <dbReference type="PROSITE" id="PS50893"/>
    </source>
</evidence>
<evidence type="ECO:0000256" key="4">
    <source>
        <dbReference type="ARBA" id="ARBA00022840"/>
    </source>
</evidence>
<dbReference type="GO" id="GO:0005524">
    <property type="term" value="F:ATP binding"/>
    <property type="evidence" value="ECO:0007669"/>
    <property type="project" value="UniProtKB-KW"/>
</dbReference>
<dbReference type="EMBL" id="SLUN01000008">
    <property type="protein sequence ID" value="TCL70894.1"/>
    <property type="molecule type" value="Genomic_DNA"/>
</dbReference>
<evidence type="ECO:0000256" key="1">
    <source>
        <dbReference type="ARBA" id="ARBA00005417"/>
    </source>
</evidence>
<dbReference type="PANTHER" id="PTHR43335">
    <property type="entry name" value="ABC TRANSPORTER, ATP-BINDING PROTEIN"/>
    <property type="match status" value="1"/>
</dbReference>
<dbReference type="PANTHER" id="PTHR43335:SF2">
    <property type="entry name" value="ABC TRANSPORTER, ATP-BINDING PROTEIN"/>
    <property type="match status" value="1"/>
</dbReference>
<keyword evidence="3" id="KW-0547">Nucleotide-binding</keyword>
<keyword evidence="7" id="KW-1185">Reference proteome</keyword>
<dbReference type="Gene3D" id="3.40.50.300">
    <property type="entry name" value="P-loop containing nucleotide triphosphate hydrolases"/>
    <property type="match status" value="1"/>
</dbReference>
<feature type="domain" description="ABC transporter" evidence="5">
    <location>
        <begin position="3"/>
        <end position="229"/>
    </location>
</feature>
<evidence type="ECO:0000256" key="2">
    <source>
        <dbReference type="ARBA" id="ARBA00022448"/>
    </source>
</evidence>
<dbReference type="GO" id="GO:0016887">
    <property type="term" value="F:ATP hydrolysis activity"/>
    <property type="evidence" value="ECO:0007669"/>
    <property type="project" value="InterPro"/>
</dbReference>
<dbReference type="AlphaFoldDB" id="A0A4R1RWR1"/>
<dbReference type="OrthoDB" id="9804819at2"/>
<sequence>MMLELTGITKQFGAAGFSLGPVSFRLENGLHLLAGPNGAGKSTLLRMIATVLRPDCGQIAWRNGDIYANGGYKRTLGYLPQTFGLYEEMTGWEFLQYMAGLKGLPPRLARERSDFVAIRFGIRQECRRRIALWSMGLRQRLGLAQALLNDPAVLILDEPFNGLDPEESRAVSAFLAQLSEERVILISSHVLSGLAVTRLLLLRNGRLCFEGAPTAFINEARGQVWSLTVSKDQWLKLPHHDSTGTIILEDGQYRCNFIGERPPDIPGVQVGEPGLEEAYIFWLRYNHSTSEEIRDDHPA</sequence>
<comment type="caution">
    <text evidence="6">The sequence shown here is derived from an EMBL/GenBank/DDBJ whole genome shotgun (WGS) entry which is preliminary data.</text>
</comment>
<evidence type="ECO:0000256" key="3">
    <source>
        <dbReference type="ARBA" id="ARBA00022741"/>
    </source>
</evidence>
<dbReference type="InterPro" id="IPR027417">
    <property type="entry name" value="P-loop_NTPase"/>
</dbReference>
<keyword evidence="4 6" id="KW-0067">ATP-binding</keyword>
<name>A0A4R1RWR1_HYDET</name>
<evidence type="ECO:0000313" key="7">
    <source>
        <dbReference type="Proteomes" id="UP000295008"/>
    </source>
</evidence>
<dbReference type="Proteomes" id="UP000295008">
    <property type="component" value="Unassembled WGS sequence"/>
</dbReference>
<proteinExistence type="inferred from homology"/>
<dbReference type="InterPro" id="IPR003439">
    <property type="entry name" value="ABC_transporter-like_ATP-bd"/>
</dbReference>
<protein>
    <submittedName>
        <fullName evidence="6">ABC-2 type transport system ATP-binding protein</fullName>
    </submittedName>
</protein>
<gene>
    <name evidence="6" type="ORF">EDC14_100839</name>
</gene>
<dbReference type="SUPFAM" id="SSF52540">
    <property type="entry name" value="P-loop containing nucleoside triphosphate hydrolases"/>
    <property type="match status" value="1"/>
</dbReference>
<dbReference type="Pfam" id="PF00005">
    <property type="entry name" value="ABC_tran"/>
    <property type="match status" value="1"/>
</dbReference>
<accession>A0A4R1RWR1</accession>
<organism evidence="6 7">
    <name type="scientific">Hydrogenispora ethanolica</name>
    <dbReference type="NCBI Taxonomy" id="1082276"/>
    <lineage>
        <taxon>Bacteria</taxon>
        <taxon>Bacillati</taxon>
        <taxon>Bacillota</taxon>
        <taxon>Hydrogenispora</taxon>
    </lineage>
</organism>
<dbReference type="InterPro" id="IPR003593">
    <property type="entry name" value="AAA+_ATPase"/>
</dbReference>
<reference evidence="6 7" key="1">
    <citation type="submission" date="2019-03" db="EMBL/GenBank/DDBJ databases">
        <title>Genomic Encyclopedia of Type Strains, Phase IV (KMG-IV): sequencing the most valuable type-strain genomes for metagenomic binning, comparative biology and taxonomic classification.</title>
        <authorList>
            <person name="Goeker M."/>
        </authorList>
    </citation>
    <scope>NUCLEOTIDE SEQUENCE [LARGE SCALE GENOMIC DNA]</scope>
    <source>
        <strain evidence="6 7">LX-B</strain>
    </source>
</reference>
<dbReference type="SMART" id="SM00382">
    <property type="entry name" value="AAA"/>
    <property type="match status" value="1"/>
</dbReference>
<evidence type="ECO:0000313" key="6">
    <source>
        <dbReference type="EMBL" id="TCL70894.1"/>
    </source>
</evidence>
<dbReference type="PROSITE" id="PS50893">
    <property type="entry name" value="ABC_TRANSPORTER_2"/>
    <property type="match status" value="1"/>
</dbReference>